<dbReference type="InterPro" id="IPR036188">
    <property type="entry name" value="FAD/NAD-bd_sf"/>
</dbReference>
<gene>
    <name evidence="5" type="ORF">AVDCRST_MAG67-2532</name>
</gene>
<name>A0A6J4SX63_9ACTN</name>
<dbReference type="EMBL" id="CADCVQ010000101">
    <property type="protein sequence ID" value="CAA9507632.1"/>
    <property type="molecule type" value="Genomic_DNA"/>
</dbReference>
<evidence type="ECO:0000256" key="1">
    <source>
        <dbReference type="ARBA" id="ARBA00022630"/>
    </source>
</evidence>
<dbReference type="SUPFAM" id="SSF51905">
    <property type="entry name" value="FAD/NAD(P)-binding domain"/>
    <property type="match status" value="1"/>
</dbReference>
<accession>A0A6J4SX63</accession>
<keyword evidence="2 5" id="KW-0560">Oxidoreductase</keyword>
<proteinExistence type="predicted"/>
<dbReference type="AlphaFoldDB" id="A0A6J4SX63"/>
<feature type="transmembrane region" description="Helical" evidence="3">
    <location>
        <begin position="17"/>
        <end position="37"/>
    </location>
</feature>
<keyword evidence="3" id="KW-0812">Transmembrane</keyword>
<sequence>MQLVDLWLPCHVRSMDTTWDCIVVGAGAAGLSAALVLGRARRRTLVIDAGKQSNRHTAGIGGLLASDRRPPLDFYETGRVELANYPPWSCDPARR</sequence>
<feature type="domain" description="FAD-dependent oxidoreductase 2 FAD-binding" evidence="4">
    <location>
        <begin position="20"/>
        <end position="65"/>
    </location>
</feature>
<evidence type="ECO:0000259" key="4">
    <source>
        <dbReference type="Pfam" id="PF00890"/>
    </source>
</evidence>
<protein>
    <submittedName>
        <fullName evidence="5">Thioredoxin reductase</fullName>
        <ecNumber evidence="5">1.8.1.9</ecNumber>
    </submittedName>
</protein>
<dbReference type="Pfam" id="PF00890">
    <property type="entry name" value="FAD_binding_2"/>
    <property type="match status" value="1"/>
</dbReference>
<keyword evidence="3" id="KW-0472">Membrane</keyword>
<keyword evidence="1" id="KW-0285">Flavoprotein</keyword>
<evidence type="ECO:0000256" key="2">
    <source>
        <dbReference type="ARBA" id="ARBA00023002"/>
    </source>
</evidence>
<organism evidence="5">
    <name type="scientific">uncultured Solirubrobacteraceae bacterium</name>
    <dbReference type="NCBI Taxonomy" id="1162706"/>
    <lineage>
        <taxon>Bacteria</taxon>
        <taxon>Bacillati</taxon>
        <taxon>Actinomycetota</taxon>
        <taxon>Thermoleophilia</taxon>
        <taxon>Solirubrobacterales</taxon>
        <taxon>Solirubrobacteraceae</taxon>
        <taxon>environmental samples</taxon>
    </lineage>
</organism>
<dbReference type="InterPro" id="IPR003953">
    <property type="entry name" value="FAD-dep_OxRdtase_2_FAD-bd"/>
</dbReference>
<evidence type="ECO:0000313" key="5">
    <source>
        <dbReference type="EMBL" id="CAA9507632.1"/>
    </source>
</evidence>
<dbReference type="EC" id="1.8.1.9" evidence="5"/>
<dbReference type="GO" id="GO:0004791">
    <property type="term" value="F:thioredoxin-disulfide reductase (NADPH) activity"/>
    <property type="evidence" value="ECO:0007669"/>
    <property type="project" value="UniProtKB-EC"/>
</dbReference>
<keyword evidence="3" id="KW-1133">Transmembrane helix</keyword>
<dbReference type="Gene3D" id="3.50.50.60">
    <property type="entry name" value="FAD/NAD(P)-binding domain"/>
    <property type="match status" value="1"/>
</dbReference>
<evidence type="ECO:0000256" key="3">
    <source>
        <dbReference type="SAM" id="Phobius"/>
    </source>
</evidence>
<reference evidence="5" key="1">
    <citation type="submission" date="2020-02" db="EMBL/GenBank/DDBJ databases">
        <authorList>
            <person name="Meier V. D."/>
        </authorList>
    </citation>
    <scope>NUCLEOTIDE SEQUENCE</scope>
    <source>
        <strain evidence="5">AVDCRST_MAG67</strain>
    </source>
</reference>